<accession>A0AAV7JH55</accession>
<keyword evidence="3" id="KW-0687">Ribonucleoprotein</keyword>
<sequence>MLSLLRGTTMLLQSNTIRPLIMIPSNLQIYNTHYVRKVSTGEFPPHDETLEEVPRVRIIKFMKSVKRSGYVALVARGRETFQIMANEEMKVGDTPIYTSEEGVIDVRKFDPRPGNTYPLSSIPDGIDIFNLEVTPGGGGKIGRGAGVCCKVIKRKDDIVTVKLPSGKTREFNKDCKATVGAVGNKGHSSIHLGKAGTAVNLRRAKRSRRTKSFVTI</sequence>
<dbReference type="GO" id="GO:0003735">
    <property type="term" value="F:structural constituent of ribosome"/>
    <property type="evidence" value="ECO:0007669"/>
    <property type="project" value="InterPro"/>
</dbReference>
<dbReference type="SMART" id="SM01382">
    <property type="entry name" value="Ribosomal_L2_C"/>
    <property type="match status" value="1"/>
</dbReference>
<dbReference type="InterPro" id="IPR008991">
    <property type="entry name" value="Translation_prot_SH3-like_sf"/>
</dbReference>
<dbReference type="SUPFAM" id="SSF50104">
    <property type="entry name" value="Translation proteins SH3-like domain"/>
    <property type="match status" value="1"/>
</dbReference>
<dbReference type="InterPro" id="IPR002171">
    <property type="entry name" value="Ribosomal_uL2"/>
</dbReference>
<proteinExistence type="inferred from homology"/>
<keyword evidence="2 5" id="KW-0689">Ribosomal protein</keyword>
<reference evidence="5 6" key="1">
    <citation type="journal article" date="2023" name="BMC Biol.">
        <title>The compact genome of the sponge Oopsacas minuta (Hexactinellida) is lacking key metazoan core genes.</title>
        <authorList>
            <person name="Santini S."/>
            <person name="Schenkelaars Q."/>
            <person name="Jourda C."/>
            <person name="Duchesne M."/>
            <person name="Belahbib H."/>
            <person name="Rocher C."/>
            <person name="Selva M."/>
            <person name="Riesgo A."/>
            <person name="Vervoort M."/>
            <person name="Leys S.P."/>
            <person name="Kodjabachian L."/>
            <person name="Le Bivic A."/>
            <person name="Borchiellini C."/>
            <person name="Claverie J.M."/>
            <person name="Renard E."/>
        </authorList>
    </citation>
    <scope>NUCLEOTIDE SEQUENCE [LARGE SCALE GENOMIC DNA]</scope>
    <source>
        <strain evidence="5">SPO-2</strain>
    </source>
</reference>
<dbReference type="Gene3D" id="2.30.30.30">
    <property type="match status" value="1"/>
</dbReference>
<dbReference type="AlphaFoldDB" id="A0AAV7JH55"/>
<evidence type="ECO:0000256" key="2">
    <source>
        <dbReference type="ARBA" id="ARBA00022980"/>
    </source>
</evidence>
<feature type="domain" description="Large ribosomal subunit protein uL2 C-terminal" evidence="4">
    <location>
        <begin position="111"/>
        <end position="212"/>
    </location>
</feature>
<gene>
    <name evidence="5" type="ORF">LOD99_8335</name>
</gene>
<evidence type="ECO:0000313" key="6">
    <source>
        <dbReference type="Proteomes" id="UP001165289"/>
    </source>
</evidence>
<dbReference type="EMBL" id="JAKMXF010000334">
    <property type="protein sequence ID" value="KAI6648008.1"/>
    <property type="molecule type" value="Genomic_DNA"/>
</dbReference>
<evidence type="ECO:0000256" key="1">
    <source>
        <dbReference type="ARBA" id="ARBA00005636"/>
    </source>
</evidence>
<organism evidence="5 6">
    <name type="scientific">Oopsacas minuta</name>
    <dbReference type="NCBI Taxonomy" id="111878"/>
    <lineage>
        <taxon>Eukaryota</taxon>
        <taxon>Metazoa</taxon>
        <taxon>Porifera</taxon>
        <taxon>Hexactinellida</taxon>
        <taxon>Hexasterophora</taxon>
        <taxon>Lyssacinosida</taxon>
        <taxon>Leucopsacidae</taxon>
        <taxon>Oopsacas</taxon>
    </lineage>
</organism>
<comment type="similarity">
    <text evidence="1">Belongs to the universal ribosomal protein uL2 family.</text>
</comment>
<protein>
    <submittedName>
        <fullName evidence="5">50S ribosomal protein L2</fullName>
    </submittedName>
</protein>
<keyword evidence="6" id="KW-1185">Reference proteome</keyword>
<name>A0AAV7JH55_9METZ</name>
<dbReference type="PANTHER" id="PTHR13691:SF5">
    <property type="entry name" value="LARGE RIBOSOMAL SUBUNIT PROTEIN UL2M"/>
    <property type="match status" value="1"/>
</dbReference>
<dbReference type="Proteomes" id="UP001165289">
    <property type="component" value="Unassembled WGS sequence"/>
</dbReference>
<evidence type="ECO:0000259" key="4">
    <source>
        <dbReference type="SMART" id="SM01382"/>
    </source>
</evidence>
<dbReference type="GO" id="GO:0003723">
    <property type="term" value="F:RNA binding"/>
    <property type="evidence" value="ECO:0007669"/>
    <property type="project" value="TreeGrafter"/>
</dbReference>
<evidence type="ECO:0000256" key="3">
    <source>
        <dbReference type="ARBA" id="ARBA00023274"/>
    </source>
</evidence>
<evidence type="ECO:0000313" key="5">
    <source>
        <dbReference type="EMBL" id="KAI6648008.1"/>
    </source>
</evidence>
<dbReference type="GO" id="GO:0005840">
    <property type="term" value="C:ribosome"/>
    <property type="evidence" value="ECO:0007669"/>
    <property type="project" value="UniProtKB-KW"/>
</dbReference>
<dbReference type="GO" id="GO:0002181">
    <property type="term" value="P:cytoplasmic translation"/>
    <property type="evidence" value="ECO:0007669"/>
    <property type="project" value="TreeGrafter"/>
</dbReference>
<dbReference type="Pfam" id="PF03947">
    <property type="entry name" value="Ribosomal_L2_C"/>
    <property type="match status" value="1"/>
</dbReference>
<comment type="caution">
    <text evidence="5">The sequence shown here is derived from an EMBL/GenBank/DDBJ whole genome shotgun (WGS) entry which is preliminary data.</text>
</comment>
<dbReference type="GO" id="GO:1990904">
    <property type="term" value="C:ribonucleoprotein complex"/>
    <property type="evidence" value="ECO:0007669"/>
    <property type="project" value="UniProtKB-KW"/>
</dbReference>
<dbReference type="PANTHER" id="PTHR13691">
    <property type="entry name" value="RIBOSOMAL PROTEIN L2"/>
    <property type="match status" value="1"/>
</dbReference>
<dbReference type="InterPro" id="IPR022669">
    <property type="entry name" value="Ribosomal_uL2_C"/>
</dbReference>
<dbReference type="InterPro" id="IPR014722">
    <property type="entry name" value="Rib_uL2_dom2"/>
</dbReference>